<dbReference type="STRING" id="1702214.AL399_01255"/>
<dbReference type="PATRIC" id="fig|1702214.3.peg.1727"/>
<feature type="transmembrane region" description="Helical" evidence="12">
    <location>
        <begin position="335"/>
        <end position="359"/>
    </location>
</feature>
<keyword evidence="11 12" id="KW-0961">Cell wall biogenesis/degradation</keyword>
<keyword evidence="12 14" id="KW-0460">Magnesium</keyword>
<dbReference type="PANTHER" id="PTHR22926">
    <property type="entry name" value="PHOSPHO-N-ACETYLMURAMOYL-PENTAPEPTIDE-TRANSFERASE"/>
    <property type="match status" value="1"/>
</dbReference>
<keyword evidence="4 12" id="KW-0808">Transferase</keyword>
<evidence type="ECO:0000256" key="5">
    <source>
        <dbReference type="ARBA" id="ARBA00022692"/>
    </source>
</evidence>
<feature type="transmembrane region" description="Helical" evidence="12">
    <location>
        <begin position="28"/>
        <end position="46"/>
    </location>
</feature>
<evidence type="ECO:0000313" key="16">
    <source>
        <dbReference type="Proteomes" id="UP000054172"/>
    </source>
</evidence>
<sequence>MLYCLYQYFHNLDIPGAGLLQYLSFRSGAAFVIALLILMPFGNWFIKKLRQYQIGEEIRDLGLEGQQQKRGTPTMGGILIVGATLVPVLLLADLRNVYVLVMLVATVWLGLLGALDDYIKVFRHRKKGLSGWVKLAGQALLGLFVGAMLFLSPEVGVRLPQSSMVESEVEVLAESAGRTVHLSPLEKSLKTTIPFLKNNELDYRSMIPVGGDAGNWLAWGLFVVVVVVVVAAVSNGANLTDGLDGLATGVSVPIVLTLGIFAYLSGNVIYSSYLKIMYIPEMGELVVYMSAFLGALVGFFWFNSFPAQVFMGDTGSLTIGGIIGVFAVLVRKELLLPILCGVFLVESLSVMMQVGYFKFTRLRYGEGRRILLMAPLHHHYQKKGVPEPRIVARFWVVSVLLAVLTVVTLKIR</sequence>
<dbReference type="InterPro" id="IPR000715">
    <property type="entry name" value="Glycosyl_transferase_4"/>
</dbReference>
<evidence type="ECO:0000256" key="14">
    <source>
        <dbReference type="PIRSR" id="PIRSR600715-1"/>
    </source>
</evidence>
<evidence type="ECO:0000256" key="11">
    <source>
        <dbReference type="ARBA" id="ARBA00023316"/>
    </source>
</evidence>
<feature type="binding site" evidence="14">
    <location>
        <position position="238"/>
    </location>
    <ligand>
        <name>Mg(2+)</name>
        <dbReference type="ChEBI" id="CHEBI:18420"/>
    </ligand>
</feature>
<keyword evidence="7 12" id="KW-0573">Peptidoglycan synthesis</keyword>
<keyword evidence="9 12" id="KW-0472">Membrane</keyword>
<evidence type="ECO:0000256" key="1">
    <source>
        <dbReference type="ARBA" id="ARBA00004141"/>
    </source>
</evidence>
<dbReference type="GO" id="GO:0071555">
    <property type="term" value="P:cell wall organization"/>
    <property type="evidence" value="ECO:0007669"/>
    <property type="project" value="UniProtKB-KW"/>
</dbReference>
<dbReference type="Pfam" id="PF10555">
    <property type="entry name" value="MraY_sig1"/>
    <property type="match status" value="1"/>
</dbReference>
<evidence type="ECO:0000256" key="3">
    <source>
        <dbReference type="ARBA" id="ARBA00022618"/>
    </source>
</evidence>
<dbReference type="Pfam" id="PF00953">
    <property type="entry name" value="Glycos_transf_4"/>
    <property type="match status" value="1"/>
</dbReference>
<feature type="transmembrane region" description="Helical" evidence="12">
    <location>
        <begin position="390"/>
        <end position="411"/>
    </location>
</feature>
<keyword evidence="6 12" id="KW-0133">Cell shape</keyword>
<dbReference type="GO" id="GO:0008360">
    <property type="term" value="P:regulation of cell shape"/>
    <property type="evidence" value="ECO:0007669"/>
    <property type="project" value="UniProtKB-KW"/>
</dbReference>
<keyword evidence="12 14" id="KW-0479">Metal-binding</keyword>
<keyword evidence="16" id="KW-1185">Reference proteome</keyword>
<feature type="transmembrane region" description="Helical" evidence="12">
    <location>
        <begin position="74"/>
        <end position="92"/>
    </location>
</feature>
<feature type="transmembrane region" description="Helical" evidence="12">
    <location>
        <begin position="98"/>
        <end position="119"/>
    </location>
</feature>
<evidence type="ECO:0000256" key="6">
    <source>
        <dbReference type="ARBA" id="ARBA00022960"/>
    </source>
</evidence>
<evidence type="ECO:0000256" key="12">
    <source>
        <dbReference type="HAMAP-Rule" id="MF_00038"/>
    </source>
</evidence>
<dbReference type="HAMAP" id="MF_00038">
    <property type="entry name" value="MraY"/>
    <property type="match status" value="1"/>
</dbReference>
<proteinExistence type="inferred from homology"/>
<dbReference type="InterPro" id="IPR018480">
    <property type="entry name" value="PNAcMuramoyl-5peptid_Trfase_CS"/>
</dbReference>
<keyword evidence="3 12" id="KW-0132">Cell division</keyword>
<dbReference type="CDD" id="cd06852">
    <property type="entry name" value="GT_MraY"/>
    <property type="match status" value="1"/>
</dbReference>
<gene>
    <name evidence="12" type="primary">mraY</name>
    <name evidence="15" type="ORF">AL399_01255</name>
</gene>
<comment type="pathway">
    <text evidence="12">Cell wall biogenesis; peptidoglycan biosynthesis.</text>
</comment>
<feature type="transmembrane region" description="Helical" evidence="12">
    <location>
        <begin position="216"/>
        <end position="234"/>
    </location>
</feature>
<feature type="transmembrane region" description="Helical" evidence="12">
    <location>
        <begin position="285"/>
        <end position="302"/>
    </location>
</feature>
<dbReference type="Proteomes" id="UP000054172">
    <property type="component" value="Unassembled WGS sequence"/>
</dbReference>
<dbReference type="GO" id="GO:0009252">
    <property type="term" value="P:peptidoglycan biosynthetic process"/>
    <property type="evidence" value="ECO:0007669"/>
    <property type="project" value="UniProtKB-UniRule"/>
</dbReference>
<evidence type="ECO:0000313" key="15">
    <source>
        <dbReference type="EMBL" id="KQM09543.1"/>
    </source>
</evidence>
<evidence type="ECO:0000256" key="8">
    <source>
        <dbReference type="ARBA" id="ARBA00022989"/>
    </source>
</evidence>
<dbReference type="InterPro" id="IPR003524">
    <property type="entry name" value="PNAcMuramoyl-5peptid_Trfase"/>
</dbReference>
<comment type="subcellular location">
    <subcellularLocation>
        <location evidence="12">Cell membrane</location>
        <topology evidence="12">Multi-pass membrane protein</topology>
    </subcellularLocation>
    <subcellularLocation>
        <location evidence="1">Membrane</location>
        <topology evidence="1">Multi-pass membrane protein</topology>
    </subcellularLocation>
</comment>
<dbReference type="EMBL" id="LIIK01000003">
    <property type="protein sequence ID" value="KQM09543.1"/>
    <property type="molecule type" value="Genomic_DNA"/>
</dbReference>
<evidence type="ECO:0000256" key="4">
    <source>
        <dbReference type="ARBA" id="ARBA00022679"/>
    </source>
</evidence>
<evidence type="ECO:0000256" key="2">
    <source>
        <dbReference type="ARBA" id="ARBA00005583"/>
    </source>
</evidence>
<evidence type="ECO:0000256" key="13">
    <source>
        <dbReference type="NCBIfam" id="TIGR00445"/>
    </source>
</evidence>
<dbReference type="NCBIfam" id="TIGR00445">
    <property type="entry name" value="mraY"/>
    <property type="match status" value="1"/>
</dbReference>
<dbReference type="PANTHER" id="PTHR22926:SF5">
    <property type="entry name" value="PHOSPHO-N-ACETYLMURAMOYL-PENTAPEPTIDE-TRANSFERASE HOMOLOG"/>
    <property type="match status" value="1"/>
</dbReference>
<feature type="transmembrane region" description="Helical" evidence="12">
    <location>
        <begin position="309"/>
        <end position="329"/>
    </location>
</feature>
<dbReference type="UniPathway" id="UPA00219"/>
<dbReference type="GO" id="GO:0051992">
    <property type="term" value="F:UDP-N-acetylmuramoyl-L-alanyl-D-glutamyl-meso-2,6-diaminopimelyl-D-alanyl-D-alanine:undecaprenyl-phosphate transferase activity"/>
    <property type="evidence" value="ECO:0007669"/>
    <property type="project" value="RHEA"/>
</dbReference>
<keyword evidence="5 12" id="KW-0812">Transmembrane</keyword>
<comment type="cofactor">
    <cofactor evidence="12 14">
        <name>Mg(2+)</name>
        <dbReference type="ChEBI" id="CHEBI:18420"/>
    </cofactor>
</comment>
<dbReference type="GO" id="GO:0005886">
    <property type="term" value="C:plasma membrane"/>
    <property type="evidence" value="ECO:0007669"/>
    <property type="project" value="UniProtKB-SubCell"/>
</dbReference>
<comment type="function">
    <text evidence="12">Catalyzes the initial step of the lipid cycle reactions in the biosynthesis of the cell wall peptidoglycan: transfers peptidoglycan precursor phospho-MurNAc-pentapeptide from UDP-MurNAc-pentapeptide onto the lipid carrier undecaprenyl phosphate, yielding undecaprenyl-pyrophosphoryl-MurNAc-pentapeptide, known as lipid I.</text>
</comment>
<feature type="transmembrane region" description="Helical" evidence="12">
    <location>
        <begin position="246"/>
        <end position="265"/>
    </location>
</feature>
<protein>
    <recommendedName>
        <fullName evidence="12 13">Phospho-N-acetylmuramoyl-pentapeptide-transferase</fullName>
        <ecNumber evidence="12 13">2.7.8.13</ecNumber>
    </recommendedName>
    <alternativeName>
        <fullName evidence="12">UDP-MurNAc-pentapeptide phosphotransferase</fullName>
    </alternativeName>
</protein>
<keyword evidence="10 12" id="KW-0131">Cell cycle</keyword>
<evidence type="ECO:0000256" key="7">
    <source>
        <dbReference type="ARBA" id="ARBA00022984"/>
    </source>
</evidence>
<keyword evidence="12" id="KW-1003">Cell membrane</keyword>
<reference evidence="15" key="1">
    <citation type="submission" date="2015-08" db="EMBL/GenBank/DDBJ databases">
        <title>Candidatus Bacteriodes Periocalifornicus.</title>
        <authorList>
            <person name="McLean J.S."/>
            <person name="Kelley S."/>
        </authorList>
    </citation>
    <scope>NUCLEOTIDE SEQUENCE [LARGE SCALE GENOMIC DNA]</scope>
    <source>
        <strain evidence="15">12B</strain>
    </source>
</reference>
<dbReference type="GO" id="GO:0046872">
    <property type="term" value="F:metal ion binding"/>
    <property type="evidence" value="ECO:0007669"/>
    <property type="project" value="UniProtKB-KW"/>
</dbReference>
<name>A0A0Q4BA88_9BACT</name>
<comment type="caution">
    <text evidence="15">The sequence shown here is derived from an EMBL/GenBank/DDBJ whole genome shotgun (WGS) entry which is preliminary data.</text>
</comment>
<dbReference type="PROSITE" id="PS01347">
    <property type="entry name" value="MRAY_1"/>
    <property type="match status" value="1"/>
</dbReference>
<feature type="transmembrane region" description="Helical" evidence="12">
    <location>
        <begin position="131"/>
        <end position="151"/>
    </location>
</feature>
<keyword evidence="8 12" id="KW-1133">Transmembrane helix</keyword>
<comment type="similarity">
    <text evidence="2 12">Belongs to the glycosyltransferase 4 family. MraY subfamily.</text>
</comment>
<accession>A0A0Q4BA88</accession>
<feature type="binding site" evidence="14">
    <location>
        <position position="313"/>
    </location>
    <ligand>
        <name>Mg(2+)</name>
        <dbReference type="ChEBI" id="CHEBI:18420"/>
    </ligand>
</feature>
<dbReference type="GO" id="GO:0051301">
    <property type="term" value="P:cell division"/>
    <property type="evidence" value="ECO:0007669"/>
    <property type="project" value="UniProtKB-KW"/>
</dbReference>
<dbReference type="EC" id="2.7.8.13" evidence="12 13"/>
<comment type="catalytic activity">
    <reaction evidence="12">
        <text>UDP-N-acetyl-alpha-D-muramoyl-L-alanyl-gamma-D-glutamyl-meso-2,6-diaminopimeloyl-D-alanyl-D-alanine + di-trans,octa-cis-undecaprenyl phosphate = di-trans,octa-cis-undecaprenyl diphospho-N-acetyl-alpha-D-muramoyl-L-alanyl-D-glutamyl-meso-2,6-diaminopimeloyl-D-alanyl-D-alanine + UMP</text>
        <dbReference type="Rhea" id="RHEA:28386"/>
        <dbReference type="ChEBI" id="CHEBI:57865"/>
        <dbReference type="ChEBI" id="CHEBI:60392"/>
        <dbReference type="ChEBI" id="CHEBI:61386"/>
        <dbReference type="ChEBI" id="CHEBI:61387"/>
        <dbReference type="EC" id="2.7.8.13"/>
    </reaction>
</comment>
<organism evidence="15 16">
    <name type="scientific">Candidatus [Bacteroides] periocalifornicus</name>
    <dbReference type="NCBI Taxonomy" id="1702214"/>
    <lineage>
        <taxon>Bacteria</taxon>
        <taxon>Pseudomonadati</taxon>
        <taxon>Bacteroidota</taxon>
    </lineage>
</organism>
<dbReference type="GO" id="GO:0008963">
    <property type="term" value="F:phospho-N-acetylmuramoyl-pentapeptide-transferase activity"/>
    <property type="evidence" value="ECO:0007669"/>
    <property type="project" value="UniProtKB-UniRule"/>
</dbReference>
<evidence type="ECO:0000256" key="10">
    <source>
        <dbReference type="ARBA" id="ARBA00023306"/>
    </source>
</evidence>
<dbReference type="AlphaFoldDB" id="A0A0Q4BA88"/>
<dbReference type="PROSITE" id="PS01348">
    <property type="entry name" value="MRAY_2"/>
    <property type="match status" value="1"/>
</dbReference>
<evidence type="ECO:0000256" key="9">
    <source>
        <dbReference type="ARBA" id="ARBA00023136"/>
    </source>
</evidence>